<dbReference type="EMBL" id="LZDN01000001">
    <property type="protein sequence ID" value="OBX52318.1"/>
    <property type="molecule type" value="Genomic_DNA"/>
</dbReference>
<evidence type="ECO:0000313" key="15">
    <source>
        <dbReference type="Proteomes" id="UP000092575"/>
    </source>
</evidence>
<evidence type="ECO:0000256" key="7">
    <source>
        <dbReference type="ARBA" id="ARBA00022989"/>
    </source>
</evidence>
<evidence type="ECO:0000256" key="9">
    <source>
        <dbReference type="ARBA" id="ARBA00023136"/>
    </source>
</evidence>
<feature type="transmembrane region" description="Helical" evidence="10">
    <location>
        <begin position="90"/>
        <end position="113"/>
    </location>
</feature>
<reference evidence="14 17" key="3">
    <citation type="submission" date="2020-12" db="EMBL/GenBank/DDBJ databases">
        <title>FDA dAtabase for Regulatory Grade micrObial Sequences (FDA-ARGOS): Supporting development and validation of Infectious Disease Dx tests.</title>
        <authorList>
            <person name="Sproer C."/>
            <person name="Gronow S."/>
            <person name="Severitt S."/>
            <person name="Schroder I."/>
            <person name="Tallon L."/>
            <person name="Sadzewicz L."/>
            <person name="Zhao X."/>
            <person name="Boylan J."/>
            <person name="Ott S."/>
            <person name="Bowen H."/>
            <person name="Vavikolanu K."/>
            <person name="Mehta A."/>
            <person name="Aluvathingal J."/>
            <person name="Nadendla S."/>
            <person name="Lowell S."/>
            <person name="Myers T."/>
            <person name="Yan Y."/>
            <person name="Sichtig H."/>
        </authorList>
    </citation>
    <scope>NUCLEOTIDE SEQUENCE [LARGE SCALE GENOMIC DNA]</scope>
    <source>
        <strain evidence="14 17">FDAARGOS_869</strain>
    </source>
</reference>
<evidence type="ECO:0000259" key="11">
    <source>
        <dbReference type="PROSITE" id="PS51202"/>
    </source>
</evidence>
<organism evidence="12 16">
    <name type="scientific">Moraxella nonliquefaciens</name>
    <dbReference type="NCBI Taxonomy" id="478"/>
    <lineage>
        <taxon>Bacteria</taxon>
        <taxon>Pseudomonadati</taxon>
        <taxon>Pseudomonadota</taxon>
        <taxon>Gammaproteobacteria</taxon>
        <taxon>Moraxellales</taxon>
        <taxon>Moraxellaceae</taxon>
        <taxon>Moraxella</taxon>
    </lineage>
</organism>
<reference evidence="12 16" key="2">
    <citation type="submission" date="2016-06" db="EMBL/GenBank/DDBJ databases">
        <title>Draft genome of Moraxella nonliquefaciens CCUG 60284.</title>
        <authorList>
            <person name="Salva-Serra F."/>
            <person name="Engstrom-Jakobsson H."/>
            <person name="Thorell K."/>
            <person name="Gonzales-Siles L."/>
            <person name="Karlsson R."/>
            <person name="Boulund F."/>
            <person name="Engstrand L."/>
            <person name="Kristiansson E."/>
            <person name="Moore E."/>
        </authorList>
    </citation>
    <scope>NUCLEOTIDE SEQUENCE [LARGE SCALE GENOMIC DNA]</scope>
    <source>
        <strain evidence="12 16">CCUG 60284</strain>
    </source>
</reference>
<dbReference type="PANTHER" id="PTHR32507:SF7">
    <property type="entry name" value="K(+)_H(+) ANTIPORTER NHAP2"/>
    <property type="match status" value="1"/>
</dbReference>
<keyword evidence="5" id="KW-0630">Potassium</keyword>
<dbReference type="InterPro" id="IPR006153">
    <property type="entry name" value="Cation/H_exchanger_TM"/>
</dbReference>
<keyword evidence="9 10" id="KW-0472">Membrane</keyword>
<dbReference type="SUPFAM" id="SSF116726">
    <property type="entry name" value="TrkA C-terminal domain-like"/>
    <property type="match status" value="1"/>
</dbReference>
<keyword evidence="7 10" id="KW-1133">Transmembrane helix</keyword>
<evidence type="ECO:0000313" key="16">
    <source>
        <dbReference type="Proteomes" id="UP000092671"/>
    </source>
</evidence>
<dbReference type="STRING" id="478.A7456_04835"/>
<dbReference type="GO" id="GO:0015297">
    <property type="term" value="F:antiporter activity"/>
    <property type="evidence" value="ECO:0007669"/>
    <property type="project" value="UniProtKB-KW"/>
</dbReference>
<dbReference type="Pfam" id="PF00999">
    <property type="entry name" value="Na_H_Exchanger"/>
    <property type="match status" value="1"/>
</dbReference>
<feature type="transmembrane region" description="Helical" evidence="10">
    <location>
        <begin position="334"/>
        <end position="354"/>
    </location>
</feature>
<evidence type="ECO:0000256" key="5">
    <source>
        <dbReference type="ARBA" id="ARBA00022538"/>
    </source>
</evidence>
<keyword evidence="5" id="KW-0633">Potassium transport</keyword>
<accession>A0A1B8PMN8</accession>
<evidence type="ECO:0000313" key="14">
    <source>
        <dbReference type="EMBL" id="QPT43872.1"/>
    </source>
</evidence>
<feature type="transmembrane region" description="Helical" evidence="10">
    <location>
        <begin position="57"/>
        <end position="78"/>
    </location>
</feature>
<reference evidence="13 15" key="1">
    <citation type="submission" date="2016-05" db="EMBL/GenBank/DDBJ databases">
        <title>Draft genome sequence of Moraxella nonliquefaciens CCUG 348T.</title>
        <authorList>
            <person name="Salva-Serra F."/>
            <person name="Engstrom-Jakobsson H."/>
            <person name="Thorell K."/>
            <person name="Gonzales-Siles L."/>
            <person name="Karlsson R."/>
            <person name="Boulund F."/>
            <person name="Engstrand L."/>
            <person name="Kristiansson E."/>
            <person name="Moore E."/>
        </authorList>
    </citation>
    <scope>NUCLEOTIDE SEQUENCE [LARGE SCALE GENOMIC DNA]</scope>
    <source>
        <strain evidence="13 15">CCUG 348</strain>
    </source>
</reference>
<comment type="subcellular location">
    <subcellularLocation>
        <location evidence="1">Cell membrane</location>
        <topology evidence="1">Multi-pass membrane protein</topology>
    </subcellularLocation>
</comment>
<feature type="transmembrane region" description="Helical" evidence="10">
    <location>
        <begin position="221"/>
        <end position="238"/>
    </location>
</feature>
<keyword evidence="17" id="KW-1185">Reference proteome</keyword>
<keyword evidence="3" id="KW-0050">Antiport</keyword>
<dbReference type="InterPro" id="IPR038770">
    <property type="entry name" value="Na+/solute_symporter_sf"/>
</dbReference>
<feature type="transmembrane region" description="Helical" evidence="10">
    <location>
        <begin position="119"/>
        <end position="139"/>
    </location>
</feature>
<dbReference type="NCBIfam" id="NF003716">
    <property type="entry name" value="PRK05326.1-3"/>
    <property type="match status" value="1"/>
</dbReference>
<gene>
    <name evidence="13" type="ORF">A7456_04835</name>
    <name evidence="12" type="ORF">A9Z60_01175</name>
    <name evidence="14" type="ORF">I6G26_07245</name>
</gene>
<dbReference type="Gene3D" id="1.20.1530.20">
    <property type="match status" value="1"/>
</dbReference>
<keyword evidence="8" id="KW-0406">Ion transport</keyword>
<dbReference type="NCBIfam" id="NF003715">
    <property type="entry name" value="PRK05326.1-2"/>
    <property type="match status" value="1"/>
</dbReference>
<dbReference type="PROSITE" id="PS51202">
    <property type="entry name" value="RCK_C"/>
    <property type="match status" value="1"/>
</dbReference>
<dbReference type="Proteomes" id="UP000594834">
    <property type="component" value="Chromosome"/>
</dbReference>
<keyword evidence="6 10" id="KW-0812">Transmembrane</keyword>
<sequence length="620" mass="67403">MDTLNILYLVSAVLIFVSIMTSQLSARLGVPLLLFFLGVGVLAGEEGILGIEFEQYALANFIGQAALACILLDGGLRTSLNSFRVGLKPAVTLATWGVIATVLTLGIFIAYLLGVDWRLGLLIAAIVGSTDAAAVFSLLRNGGVKLNDRVQATLELESGANDPLAILLVTVMIALNLDPESQTIWTILSLLATQIGVGLVMGMMSGFVLSKLLPKVHLADGMYAILIMSAGMAVFGATNLLGGSGFLAVYLAGVAIGNTKVRATEHVLRVMDSFAWLSQAVLFVVLGLLVTPSSLLQVWHYSLIVFLFLLFVARPFAVMTSLLPFGFNWREIGFISWVGLRGAVPITLAIIPIMMAVPQATLAFNIAFGLVILSLLAQGATIPFMSRAFGVWVPTDSEPKAEHEIWVGDHANITLYEFEVGKGAFAVGRHPINISSRFNAKDVNLFAVVRNEHLLAVNDDTALRAGDVVWYAMSGDNASSVAKIFNNSATQYQKTSEFYGDWLLSPHIKIADLPFFGGRQSFVKTDHSGTSKNTKKTPFDFFEVFTPPKSTLSGMDDELIEIFNKHKNETIEEYMLNHFHAEPVNGDKVRLNEHWSLIVRDVDHQGRLRGVGLKNTAKKE</sequence>
<dbReference type="RefSeq" id="WP_066887706.1">
    <property type="nucleotide sequence ID" value="NZ_CP065728.1"/>
</dbReference>
<dbReference type="PANTHER" id="PTHR32507">
    <property type="entry name" value="NA(+)/H(+) ANTIPORTER 1"/>
    <property type="match status" value="1"/>
</dbReference>
<evidence type="ECO:0000256" key="10">
    <source>
        <dbReference type="SAM" id="Phobius"/>
    </source>
</evidence>
<feature type="transmembrane region" description="Helical" evidence="10">
    <location>
        <begin position="298"/>
        <end position="322"/>
    </location>
</feature>
<feature type="transmembrane region" description="Helical" evidence="10">
    <location>
        <begin position="32"/>
        <end position="51"/>
    </location>
</feature>
<dbReference type="Proteomes" id="UP000092575">
    <property type="component" value="Unassembled WGS sequence"/>
</dbReference>
<evidence type="ECO:0000313" key="13">
    <source>
        <dbReference type="EMBL" id="OBX83366.1"/>
    </source>
</evidence>
<dbReference type="OrthoDB" id="9810759at2"/>
<feature type="transmembrane region" description="Helical" evidence="10">
    <location>
        <begin position="360"/>
        <end position="377"/>
    </location>
</feature>
<evidence type="ECO:0000256" key="3">
    <source>
        <dbReference type="ARBA" id="ARBA00022449"/>
    </source>
</evidence>
<evidence type="ECO:0000256" key="6">
    <source>
        <dbReference type="ARBA" id="ARBA00022692"/>
    </source>
</evidence>
<evidence type="ECO:0000313" key="17">
    <source>
        <dbReference type="Proteomes" id="UP000594834"/>
    </source>
</evidence>
<proteinExistence type="predicted"/>
<dbReference type="GO" id="GO:0006813">
    <property type="term" value="P:potassium ion transport"/>
    <property type="evidence" value="ECO:0007669"/>
    <property type="project" value="UniProtKB-KW"/>
</dbReference>
<dbReference type="GO" id="GO:0005886">
    <property type="term" value="C:plasma membrane"/>
    <property type="evidence" value="ECO:0007669"/>
    <property type="project" value="UniProtKB-SubCell"/>
</dbReference>
<feature type="transmembrane region" description="Helical" evidence="10">
    <location>
        <begin position="6"/>
        <end position="25"/>
    </location>
</feature>
<dbReference type="AlphaFoldDB" id="A0A1B8PMN8"/>
<feature type="transmembrane region" description="Helical" evidence="10">
    <location>
        <begin position="244"/>
        <end position="261"/>
    </location>
</feature>
<evidence type="ECO:0000256" key="4">
    <source>
        <dbReference type="ARBA" id="ARBA00022475"/>
    </source>
</evidence>
<dbReference type="NCBIfam" id="NF003714">
    <property type="entry name" value="PRK05326.1-1"/>
    <property type="match status" value="1"/>
</dbReference>
<keyword evidence="4" id="KW-1003">Cell membrane</keyword>
<feature type="transmembrane region" description="Helical" evidence="10">
    <location>
        <begin position="273"/>
        <end position="292"/>
    </location>
</feature>
<dbReference type="Proteomes" id="UP000092671">
    <property type="component" value="Unassembled WGS sequence"/>
</dbReference>
<dbReference type="InterPro" id="IPR036721">
    <property type="entry name" value="RCK_C_sf"/>
</dbReference>
<evidence type="ECO:0000313" key="12">
    <source>
        <dbReference type="EMBL" id="OBX52318.1"/>
    </source>
</evidence>
<dbReference type="GO" id="GO:1902600">
    <property type="term" value="P:proton transmembrane transport"/>
    <property type="evidence" value="ECO:0007669"/>
    <property type="project" value="InterPro"/>
</dbReference>
<evidence type="ECO:0000256" key="1">
    <source>
        <dbReference type="ARBA" id="ARBA00004651"/>
    </source>
</evidence>
<keyword evidence="2" id="KW-0813">Transport</keyword>
<dbReference type="InterPro" id="IPR006037">
    <property type="entry name" value="RCK_C"/>
</dbReference>
<dbReference type="Gene3D" id="3.30.70.1450">
    <property type="entry name" value="Regulator of K+ conductance, C-terminal domain"/>
    <property type="match status" value="1"/>
</dbReference>
<protein>
    <submittedName>
        <fullName evidence="12">K+/H+ antiporter</fullName>
    </submittedName>
    <submittedName>
        <fullName evidence="14">Potassium/proton antiporter</fullName>
    </submittedName>
</protein>
<dbReference type="GO" id="GO:0008324">
    <property type="term" value="F:monoatomic cation transmembrane transporter activity"/>
    <property type="evidence" value="ECO:0007669"/>
    <property type="project" value="InterPro"/>
</dbReference>
<feature type="transmembrane region" description="Helical" evidence="10">
    <location>
        <begin position="183"/>
        <end position="209"/>
    </location>
</feature>
<dbReference type="EMBL" id="LXTW01000032">
    <property type="protein sequence ID" value="OBX83366.1"/>
    <property type="molecule type" value="Genomic_DNA"/>
</dbReference>
<name>A0A1B8PMN8_MORNO</name>
<feature type="domain" description="RCK C-terminal" evidence="11">
    <location>
        <begin position="403"/>
        <end position="487"/>
    </location>
</feature>
<dbReference type="EMBL" id="CP065728">
    <property type="protein sequence ID" value="QPT43872.1"/>
    <property type="molecule type" value="Genomic_DNA"/>
</dbReference>
<evidence type="ECO:0000256" key="2">
    <source>
        <dbReference type="ARBA" id="ARBA00022448"/>
    </source>
</evidence>
<evidence type="ECO:0000256" key="8">
    <source>
        <dbReference type="ARBA" id="ARBA00023065"/>
    </source>
</evidence>
<feature type="transmembrane region" description="Helical" evidence="10">
    <location>
        <begin position="160"/>
        <end position="177"/>
    </location>
</feature>